<feature type="region of interest" description="Disordered" evidence="3">
    <location>
        <begin position="269"/>
        <end position="294"/>
    </location>
</feature>
<dbReference type="CDD" id="cd22459">
    <property type="entry name" value="KH-I_PEPPER_rpt1_like"/>
    <property type="match status" value="2"/>
</dbReference>
<comment type="caution">
    <text evidence="6">The sequence shown here is derived from an EMBL/GenBank/DDBJ whole genome shotgun (WGS) entry which is preliminary data.</text>
</comment>
<feature type="domain" description="K Homology" evidence="5">
    <location>
        <begin position="76"/>
        <end position="177"/>
    </location>
</feature>
<dbReference type="InterPro" id="IPR004087">
    <property type="entry name" value="KH_dom"/>
</dbReference>
<dbReference type="EMBL" id="JAINDJ010000008">
    <property type="protein sequence ID" value="KAG9440189.1"/>
    <property type="molecule type" value="Genomic_DNA"/>
</dbReference>
<feature type="compositionally biased region" description="Low complexity" evidence="3">
    <location>
        <begin position="273"/>
        <end position="284"/>
    </location>
</feature>
<dbReference type="InterPro" id="IPR036612">
    <property type="entry name" value="KH_dom_type_1_sf"/>
</dbReference>
<dbReference type="InterPro" id="IPR004088">
    <property type="entry name" value="KH_dom_type_1"/>
</dbReference>
<gene>
    <name evidence="6" type="ORF">H6P81_020354</name>
</gene>
<organism evidence="6 7">
    <name type="scientific">Aristolochia fimbriata</name>
    <name type="common">White veined hardy Dutchman's pipe vine</name>
    <dbReference type="NCBI Taxonomy" id="158543"/>
    <lineage>
        <taxon>Eukaryota</taxon>
        <taxon>Viridiplantae</taxon>
        <taxon>Streptophyta</taxon>
        <taxon>Embryophyta</taxon>
        <taxon>Tracheophyta</taxon>
        <taxon>Spermatophyta</taxon>
        <taxon>Magnoliopsida</taxon>
        <taxon>Magnoliidae</taxon>
        <taxon>Piperales</taxon>
        <taxon>Aristolochiaceae</taxon>
        <taxon>Aristolochia</taxon>
    </lineage>
</organism>
<protein>
    <recommendedName>
        <fullName evidence="5">K Homology domain-containing protein</fullName>
    </recommendedName>
</protein>
<sequence length="683" mass="72918">MFAFVLVSSLFSSHPVPSSIPPPCFTVARAREEKKRTWRKMEDQFASATPKCPKNAKPNGAFKRRPRPLPVTLSPGNVAFRILCHVSKVGAVIGKSGSIVALIRQETGSRIRVEEPRPDCDECVVLVTGPDAPKRKVSVKHRSSPAADEGEGLREVEVSPAQEALLRVFERVLDAYVQAEGSGPVHCRLLAPEGHVGPVMGKGGKVVERIRKETGARIRVLPAGQLPACAFRTDEVIQITGDILMVKLALVSVSSCLQDISPSYEAQTAVNRSSGPVSHGTSSSEVSMNHTFSGNLQPVSGGSVDYAARNQSPLVHTNGNIPLKQNAMQKEVKFRLLCPNDKVGGVIGRSGSIVKAMQNETGASISVGATVTGSSERAITIYALENLDSQHSPAQNAVVRVFSRSIEAGMEKGEEGPDKGTLVCARLLIQSNQVGWFLDKGGLLISEMRNATGAGIRFFGGEQVPKCACENEEVVQINGDFANVQNALFNVTGKLREMIISPKPLDDDGSGHCTSALPEITDNIHKEHGSSGMSSCIVRDPDNQTSLALAMDRLQLSHSIEGSSSPGLWAPLVGCENPMSFTNNGRGFSSMPDIMELKSGNKSAFQANTSFEIVVPIHSIGSVYGEGGSNLDRIRYISGAAVVVRDQPGRQEPVVVVSGTPHQTQVARSLLQAFILRAQASGL</sequence>
<evidence type="ECO:0000256" key="3">
    <source>
        <dbReference type="SAM" id="MobiDB-lite"/>
    </source>
</evidence>
<feature type="domain" description="K Homology" evidence="5">
    <location>
        <begin position="330"/>
        <end position="403"/>
    </location>
</feature>
<feature type="compositionally biased region" description="Polar residues" evidence="3">
    <location>
        <begin position="285"/>
        <end position="294"/>
    </location>
</feature>
<dbReference type="CDD" id="cd22460">
    <property type="entry name" value="KH-I_PEPPER_rpt2_like"/>
    <property type="match status" value="2"/>
</dbReference>
<feature type="signal peptide" evidence="4">
    <location>
        <begin position="1"/>
        <end position="18"/>
    </location>
</feature>
<dbReference type="GO" id="GO:0003723">
    <property type="term" value="F:RNA binding"/>
    <property type="evidence" value="ECO:0007669"/>
    <property type="project" value="UniProtKB-UniRule"/>
</dbReference>
<feature type="region of interest" description="Disordered" evidence="3">
    <location>
        <begin position="44"/>
        <end position="68"/>
    </location>
</feature>
<dbReference type="Proteomes" id="UP000825729">
    <property type="component" value="Unassembled WGS sequence"/>
</dbReference>
<evidence type="ECO:0000256" key="4">
    <source>
        <dbReference type="SAM" id="SignalP"/>
    </source>
</evidence>
<name>A0AAV7DVC2_ARIFI</name>
<keyword evidence="4" id="KW-0732">Signal</keyword>
<reference evidence="6 7" key="1">
    <citation type="submission" date="2021-07" db="EMBL/GenBank/DDBJ databases">
        <title>The Aristolochia fimbriata genome: insights into angiosperm evolution, floral development and chemical biosynthesis.</title>
        <authorList>
            <person name="Jiao Y."/>
        </authorList>
    </citation>
    <scope>NUCLEOTIDE SEQUENCE [LARGE SCALE GENOMIC DNA]</scope>
    <source>
        <strain evidence="6">IBCAS-2021</strain>
        <tissue evidence="6">Leaf</tissue>
    </source>
</reference>
<feature type="domain" description="K Homology" evidence="5">
    <location>
        <begin position="421"/>
        <end position="496"/>
    </location>
</feature>
<evidence type="ECO:0000259" key="5">
    <source>
        <dbReference type="SMART" id="SM00322"/>
    </source>
</evidence>
<feature type="region of interest" description="Disordered" evidence="3">
    <location>
        <begin position="135"/>
        <end position="154"/>
    </location>
</feature>
<keyword evidence="1" id="KW-0677">Repeat</keyword>
<evidence type="ECO:0000256" key="1">
    <source>
        <dbReference type="ARBA" id="ARBA00022737"/>
    </source>
</evidence>
<evidence type="ECO:0000313" key="7">
    <source>
        <dbReference type="Proteomes" id="UP000825729"/>
    </source>
</evidence>
<feature type="chain" id="PRO_5043529528" description="K Homology domain-containing protein" evidence="4">
    <location>
        <begin position="19"/>
        <end position="683"/>
    </location>
</feature>
<keyword evidence="2" id="KW-0694">RNA-binding</keyword>
<feature type="domain" description="K Homology" evidence="5">
    <location>
        <begin position="607"/>
        <end position="676"/>
    </location>
</feature>
<dbReference type="PROSITE" id="PS50084">
    <property type="entry name" value="KH_TYPE_1"/>
    <property type="match status" value="5"/>
</dbReference>
<feature type="domain" description="K Homology" evidence="5">
    <location>
        <begin position="183"/>
        <end position="258"/>
    </location>
</feature>
<dbReference type="Gene3D" id="3.30.1370.10">
    <property type="entry name" value="K Homology domain, type 1"/>
    <property type="match status" value="3"/>
</dbReference>
<proteinExistence type="predicted"/>
<evidence type="ECO:0000313" key="6">
    <source>
        <dbReference type="EMBL" id="KAG9440189.1"/>
    </source>
</evidence>
<dbReference type="SMART" id="SM00322">
    <property type="entry name" value="KH"/>
    <property type="match status" value="5"/>
</dbReference>
<dbReference type="Pfam" id="PF00013">
    <property type="entry name" value="KH_1"/>
    <property type="match status" value="5"/>
</dbReference>
<evidence type="ECO:0000256" key="2">
    <source>
        <dbReference type="PROSITE-ProRule" id="PRU00117"/>
    </source>
</evidence>
<dbReference type="SUPFAM" id="SSF54791">
    <property type="entry name" value="Eukaryotic type KH-domain (KH-domain type I)"/>
    <property type="match status" value="5"/>
</dbReference>
<dbReference type="AlphaFoldDB" id="A0AAV7DVC2"/>
<keyword evidence="7" id="KW-1185">Reference proteome</keyword>
<dbReference type="Gene3D" id="3.30.310.210">
    <property type="match status" value="1"/>
</dbReference>
<dbReference type="PANTHER" id="PTHR10288">
    <property type="entry name" value="KH DOMAIN CONTAINING RNA BINDING PROTEIN"/>
    <property type="match status" value="1"/>
</dbReference>
<accession>A0AAV7DVC2</accession>